<evidence type="ECO:0000256" key="3">
    <source>
        <dbReference type="ARBA" id="ARBA00023237"/>
    </source>
</evidence>
<dbReference type="InterPro" id="IPR011514">
    <property type="entry name" value="Secretin_N_2"/>
</dbReference>
<sequence>MLLAALVVAGCTTPSPGWRNDAREGIDKTLDQARTSNQSVPTDVRSALLPPIEINLPQGRATPLEPRFDLAVNNAAVRQVFLGIVEGTPYSMVLHPGVGGAVTLNLKNVTVPEAMSAIRHVYGYEYRREGNRFLIYGRDMQTRLFSVNYLNVNRKGRSDTRVVSGGGQVSSGATTGATGGSPGASNVQVETLSLSDFWKDLQTTLTALVGAEGGRKVIVNPQVGVVIVRAMPEDLRLVEEFLGATHATVNRQVVLEAKIIEVELNDRFQAGINWSKISGNYTASQVGGGTADLSTTGATPVLGSLGTLRPGTGSFSPTTPGTLSNAFGGVFTLAVTASNFTAFIELLKAQGEVQVLSSPRVATVNNQKAVIKIGSDGFFATGGTAGTSTTTNSSGSAGSVTLASFFSGIALDVTPQIDEEKNILLHIHPSVSNVTQQDKTFTGLGADGKDLKLPLAFSAIQESDNVVRAQSGQIIIIGGLMKEGTTDENVSVPILGDIPILGNLFRHKKVTRVKKELIILLKPTVIEAGQDWNDALRESQDRVKKIRIGN</sequence>
<evidence type="ECO:0000256" key="4">
    <source>
        <dbReference type="SAM" id="MobiDB-lite"/>
    </source>
</evidence>
<dbReference type="InterPro" id="IPR001775">
    <property type="entry name" value="GspD/PilQ"/>
</dbReference>
<accession>A0A1F6T7B6</accession>
<dbReference type="InterPro" id="IPR011662">
    <property type="entry name" value="Secretin/TonB_short_N"/>
</dbReference>
<dbReference type="Pfam" id="PF07655">
    <property type="entry name" value="Secretin_N_2"/>
    <property type="match status" value="1"/>
</dbReference>
<dbReference type="InterPro" id="IPR004846">
    <property type="entry name" value="T2SS/T3SS_dom"/>
</dbReference>
<dbReference type="STRING" id="1817756.A2140_00295"/>
<dbReference type="GO" id="GO:0019867">
    <property type="term" value="C:outer membrane"/>
    <property type="evidence" value="ECO:0007669"/>
    <property type="project" value="InterPro"/>
</dbReference>
<keyword evidence="1" id="KW-0813">Transport</keyword>
<dbReference type="InterPro" id="IPR013358">
    <property type="entry name" value="Pilus_biogenesis_MshL"/>
</dbReference>
<evidence type="ECO:0000313" key="6">
    <source>
        <dbReference type="EMBL" id="OGI40935.1"/>
    </source>
</evidence>
<gene>
    <name evidence="6" type="ORF">A2140_00295</name>
</gene>
<evidence type="ECO:0000256" key="1">
    <source>
        <dbReference type="ARBA" id="ARBA00022448"/>
    </source>
</evidence>
<keyword evidence="2" id="KW-0472">Membrane</keyword>
<dbReference type="Gene3D" id="3.30.1370.130">
    <property type="match status" value="1"/>
</dbReference>
<evidence type="ECO:0000259" key="5">
    <source>
        <dbReference type="SMART" id="SM00965"/>
    </source>
</evidence>
<feature type="domain" description="Secretin/TonB short N-terminal" evidence="5">
    <location>
        <begin position="90"/>
        <end position="138"/>
    </location>
</feature>
<reference evidence="6 7" key="1">
    <citation type="journal article" date="2016" name="Nat. Commun.">
        <title>Thousands of microbial genomes shed light on interconnected biogeochemical processes in an aquifer system.</title>
        <authorList>
            <person name="Anantharaman K."/>
            <person name="Brown C.T."/>
            <person name="Hug L.A."/>
            <person name="Sharon I."/>
            <person name="Castelle C.J."/>
            <person name="Probst A.J."/>
            <person name="Thomas B.C."/>
            <person name="Singh A."/>
            <person name="Wilkins M.J."/>
            <person name="Karaoz U."/>
            <person name="Brodie E.L."/>
            <person name="Williams K.H."/>
            <person name="Hubbard S.S."/>
            <person name="Banfield J.F."/>
        </authorList>
    </citation>
    <scope>NUCLEOTIDE SEQUENCE [LARGE SCALE GENOMIC DNA]</scope>
</reference>
<dbReference type="GO" id="GO:0009306">
    <property type="term" value="P:protein secretion"/>
    <property type="evidence" value="ECO:0007669"/>
    <property type="project" value="InterPro"/>
</dbReference>
<dbReference type="EMBL" id="MFSQ01000046">
    <property type="protein sequence ID" value="OGI40935.1"/>
    <property type="molecule type" value="Genomic_DNA"/>
</dbReference>
<dbReference type="InterPro" id="IPR050810">
    <property type="entry name" value="Bact_Secretion_Sys_Channel"/>
</dbReference>
<feature type="region of interest" description="Disordered" evidence="4">
    <location>
        <begin position="160"/>
        <end position="185"/>
    </location>
</feature>
<proteinExistence type="predicted"/>
<dbReference type="NCBIfam" id="TIGR02519">
    <property type="entry name" value="pilus_MshL"/>
    <property type="match status" value="1"/>
</dbReference>
<comment type="caution">
    <text evidence="6">The sequence shown here is derived from an EMBL/GenBank/DDBJ whole genome shotgun (WGS) entry which is preliminary data.</text>
</comment>
<evidence type="ECO:0000313" key="7">
    <source>
        <dbReference type="Proteomes" id="UP000178379"/>
    </source>
</evidence>
<dbReference type="Proteomes" id="UP000178379">
    <property type="component" value="Unassembled WGS sequence"/>
</dbReference>
<dbReference type="PANTHER" id="PTHR30332:SF17">
    <property type="entry name" value="TYPE IV PILIATION SYSTEM PROTEIN DR_0774-RELATED"/>
    <property type="match status" value="1"/>
</dbReference>
<dbReference type="GO" id="GO:0015627">
    <property type="term" value="C:type II protein secretion system complex"/>
    <property type="evidence" value="ECO:0007669"/>
    <property type="project" value="TreeGrafter"/>
</dbReference>
<dbReference type="PANTHER" id="PTHR30332">
    <property type="entry name" value="PROBABLE GENERAL SECRETION PATHWAY PROTEIN D"/>
    <property type="match status" value="1"/>
</dbReference>
<dbReference type="PRINTS" id="PR00811">
    <property type="entry name" value="BCTERIALGSPD"/>
</dbReference>
<dbReference type="SMART" id="SM00965">
    <property type="entry name" value="STN"/>
    <property type="match status" value="1"/>
</dbReference>
<protein>
    <submittedName>
        <fullName evidence="6">Pilus (MSHA type) biogenesis protein MshL</fullName>
    </submittedName>
</protein>
<organism evidence="6 7">
    <name type="scientific">Candidatus Muproteobacteria bacterium RBG_16_62_13</name>
    <dbReference type="NCBI Taxonomy" id="1817756"/>
    <lineage>
        <taxon>Bacteria</taxon>
        <taxon>Pseudomonadati</taxon>
        <taxon>Pseudomonadota</taxon>
        <taxon>Candidatus Muproteobacteria</taxon>
    </lineage>
</organism>
<keyword evidence="3" id="KW-0998">Cell outer membrane</keyword>
<dbReference type="GO" id="GO:0009297">
    <property type="term" value="P:pilus assembly"/>
    <property type="evidence" value="ECO:0007669"/>
    <property type="project" value="InterPro"/>
</dbReference>
<name>A0A1F6T7B6_9PROT</name>
<dbReference type="Pfam" id="PF00263">
    <property type="entry name" value="Secretin"/>
    <property type="match status" value="1"/>
</dbReference>
<dbReference type="AlphaFoldDB" id="A0A1F6T7B6"/>
<evidence type="ECO:0000256" key="2">
    <source>
        <dbReference type="ARBA" id="ARBA00023136"/>
    </source>
</evidence>